<evidence type="ECO:0000313" key="5">
    <source>
        <dbReference type="EMBL" id="NII05165.1"/>
    </source>
</evidence>
<dbReference type="RefSeq" id="WP_166946071.1">
    <property type="nucleotide sequence ID" value="NZ_JAARLZ010000001.1"/>
</dbReference>
<dbReference type="PANTHER" id="PTHR37419:SF8">
    <property type="entry name" value="TOXIN YJJJ"/>
    <property type="match status" value="1"/>
</dbReference>
<reference evidence="5 6" key="1">
    <citation type="submission" date="2020-03" db="EMBL/GenBank/DDBJ databases">
        <authorList>
            <person name="Lai Q."/>
        </authorList>
    </citation>
    <scope>NUCLEOTIDE SEQUENCE [LARGE SCALE GENOMIC DNA]</scope>
    <source>
        <strain evidence="5 6">CCUG 25036</strain>
    </source>
</reference>
<evidence type="ECO:0000313" key="6">
    <source>
        <dbReference type="Proteomes" id="UP000490980"/>
    </source>
</evidence>
<evidence type="ECO:0000259" key="4">
    <source>
        <dbReference type="Pfam" id="PF07804"/>
    </source>
</evidence>
<evidence type="ECO:0000256" key="2">
    <source>
        <dbReference type="ARBA" id="ARBA00022679"/>
    </source>
</evidence>
<feature type="domain" description="HipA-like C-terminal" evidence="4">
    <location>
        <begin position="168"/>
        <end position="357"/>
    </location>
</feature>
<dbReference type="InterPro" id="IPR052028">
    <property type="entry name" value="HipA_Ser/Thr_kinase"/>
</dbReference>
<proteinExistence type="inferred from homology"/>
<keyword evidence="3" id="KW-0418">Kinase</keyword>
<dbReference type="InterPro" id="IPR012893">
    <property type="entry name" value="HipA-like_C"/>
</dbReference>
<protein>
    <submittedName>
        <fullName evidence="5">Type II toxin-antitoxin system HipA family toxin</fullName>
    </submittedName>
</protein>
<gene>
    <name evidence="5" type="ORF">HBF25_02050</name>
</gene>
<dbReference type="PANTHER" id="PTHR37419">
    <property type="entry name" value="SERINE/THREONINE-PROTEIN KINASE TOXIN HIPA"/>
    <property type="match status" value="1"/>
</dbReference>
<comment type="similarity">
    <text evidence="1">Belongs to the HipA Ser/Thr kinase family.</text>
</comment>
<evidence type="ECO:0000256" key="1">
    <source>
        <dbReference type="ARBA" id="ARBA00010164"/>
    </source>
</evidence>
<dbReference type="Pfam" id="PF07804">
    <property type="entry name" value="HipA_C"/>
    <property type="match status" value="1"/>
</dbReference>
<dbReference type="AlphaFoldDB" id="A0A7X5ZH26"/>
<name>A0A7X5ZH26_9GAMM</name>
<dbReference type="GO" id="GO:0005829">
    <property type="term" value="C:cytosol"/>
    <property type="evidence" value="ECO:0007669"/>
    <property type="project" value="TreeGrafter"/>
</dbReference>
<comment type="caution">
    <text evidence="5">The sequence shown here is derived from an EMBL/GenBank/DDBJ whole genome shotgun (WGS) entry which is preliminary data.</text>
</comment>
<dbReference type="Proteomes" id="UP000490980">
    <property type="component" value="Unassembled WGS sequence"/>
</dbReference>
<dbReference type="GO" id="GO:0004674">
    <property type="term" value="F:protein serine/threonine kinase activity"/>
    <property type="evidence" value="ECO:0007669"/>
    <property type="project" value="TreeGrafter"/>
</dbReference>
<dbReference type="EMBL" id="JAARLZ010000001">
    <property type="protein sequence ID" value="NII05165.1"/>
    <property type="molecule type" value="Genomic_DNA"/>
</dbReference>
<keyword evidence="6" id="KW-1185">Reference proteome</keyword>
<accession>A0A7X5ZH26</accession>
<sequence length="429" mass="47175">MTHLAHIEIWMDGVWREAAVVSLRDPSERGWEAGTDVGYGLIYLFDFMGRNDAAAVGVNAPVALQTYTQSTWPPYLIDLLPQGFGRQRLLRQMGLPETAGASADWALLSVGAGNPVGNVRIREAAERFGRHVVDDRTGFAWDEIVARDGNFIDYLAAHGMFIGGSSGVQGEWPKLLLAEGRDGLFYLDHALPDDEVAKHWLVKFAVGTHAATVSILRQEALYMVLARKLGLHVYGELRYAPGVLFVPRFDREVEGGRVTRHAQESAASLCEVPGFGVAPSHNEVCRRLGNVCTEPLRDIAEYLRRDVANVALGNKDNHARNTAIQRRADGFIGLTPLFDFAPMMLHPDGIARRMRWAEDDLGHPVWRSAVRQAAEAGGVPEEPLLDALTGMLPALKALRANALALGVDEAVMDMQRATIENVVRQIEAF</sequence>
<keyword evidence="2" id="KW-0808">Transferase</keyword>
<evidence type="ECO:0000256" key="3">
    <source>
        <dbReference type="ARBA" id="ARBA00022777"/>
    </source>
</evidence>
<organism evidence="5 6">
    <name type="scientific">Luteibacter anthropi</name>
    <dbReference type="NCBI Taxonomy" id="564369"/>
    <lineage>
        <taxon>Bacteria</taxon>
        <taxon>Pseudomonadati</taxon>
        <taxon>Pseudomonadota</taxon>
        <taxon>Gammaproteobacteria</taxon>
        <taxon>Lysobacterales</taxon>
        <taxon>Rhodanobacteraceae</taxon>
        <taxon>Luteibacter</taxon>
    </lineage>
</organism>